<feature type="region of interest" description="Disordered" evidence="7">
    <location>
        <begin position="1"/>
        <end position="47"/>
    </location>
</feature>
<feature type="transmembrane region" description="Helical" evidence="8">
    <location>
        <begin position="182"/>
        <end position="203"/>
    </location>
</feature>
<evidence type="ECO:0000256" key="7">
    <source>
        <dbReference type="SAM" id="MobiDB-lite"/>
    </source>
</evidence>
<dbReference type="Gene3D" id="1.10.4160.10">
    <property type="entry name" value="Hydantoin permease"/>
    <property type="match status" value="1"/>
</dbReference>
<comment type="subcellular location">
    <subcellularLocation>
        <location evidence="1">Membrane</location>
        <topology evidence="1">Multi-pass membrane protein</topology>
    </subcellularLocation>
</comment>
<feature type="compositionally biased region" description="Basic and acidic residues" evidence="7">
    <location>
        <begin position="1"/>
        <end position="11"/>
    </location>
</feature>
<evidence type="ECO:0000256" key="1">
    <source>
        <dbReference type="ARBA" id="ARBA00004141"/>
    </source>
</evidence>
<proteinExistence type="inferred from homology"/>
<feature type="transmembrane region" description="Helical" evidence="8">
    <location>
        <begin position="406"/>
        <end position="429"/>
    </location>
</feature>
<dbReference type="InterPro" id="IPR026030">
    <property type="entry name" value="Pur-cyt_permease_Fcy2/21/22"/>
</dbReference>
<reference evidence="10" key="1">
    <citation type="journal article" date="2019" name="Int. J. Syst. Evol. Microbiol.">
        <title>The Global Catalogue of Microorganisms (GCM) 10K type strain sequencing project: providing services to taxonomists for standard genome sequencing and annotation.</title>
        <authorList>
            <consortium name="The Broad Institute Genomics Platform"/>
            <consortium name="The Broad Institute Genome Sequencing Center for Infectious Disease"/>
            <person name="Wu L."/>
            <person name="Ma J."/>
        </authorList>
    </citation>
    <scope>NUCLEOTIDE SEQUENCE [LARGE SCALE GENOMIC DNA]</scope>
    <source>
        <strain evidence="10">JCM 17138</strain>
    </source>
</reference>
<keyword evidence="4 8" id="KW-0812">Transmembrane</keyword>
<accession>A0ABP7I822</accession>
<name>A0ABP7I822_9ACTN</name>
<evidence type="ECO:0000256" key="2">
    <source>
        <dbReference type="ARBA" id="ARBA00008974"/>
    </source>
</evidence>
<evidence type="ECO:0000256" key="3">
    <source>
        <dbReference type="ARBA" id="ARBA00022448"/>
    </source>
</evidence>
<dbReference type="PANTHER" id="PTHR31806">
    <property type="entry name" value="PURINE-CYTOSINE PERMEASE FCY2-RELATED"/>
    <property type="match status" value="1"/>
</dbReference>
<feature type="transmembrane region" description="Helical" evidence="8">
    <location>
        <begin position="212"/>
        <end position="230"/>
    </location>
</feature>
<keyword evidence="3" id="KW-0813">Transport</keyword>
<keyword evidence="6 8" id="KW-0472">Membrane</keyword>
<dbReference type="PANTHER" id="PTHR31806:SF1">
    <property type="entry name" value="PURINE-CYTOSINE PERMEASE FCY2-RELATED"/>
    <property type="match status" value="1"/>
</dbReference>
<protein>
    <submittedName>
        <fullName evidence="9">Cytosine permease</fullName>
    </submittedName>
</protein>
<feature type="transmembrane region" description="Helical" evidence="8">
    <location>
        <begin position="142"/>
        <end position="162"/>
    </location>
</feature>
<keyword evidence="10" id="KW-1185">Reference proteome</keyword>
<dbReference type="Pfam" id="PF02133">
    <property type="entry name" value="Transp_cyt_pur"/>
    <property type="match status" value="1"/>
</dbReference>
<dbReference type="InterPro" id="IPR001248">
    <property type="entry name" value="Pur-cyt_permease"/>
</dbReference>
<gene>
    <name evidence="9" type="ORF">GCM10022403_052110</name>
</gene>
<feature type="transmembrane region" description="Helical" evidence="8">
    <location>
        <begin position="458"/>
        <end position="476"/>
    </location>
</feature>
<evidence type="ECO:0000256" key="8">
    <source>
        <dbReference type="SAM" id="Phobius"/>
    </source>
</evidence>
<dbReference type="Proteomes" id="UP001501009">
    <property type="component" value="Unassembled WGS sequence"/>
</dbReference>
<evidence type="ECO:0000256" key="6">
    <source>
        <dbReference type="ARBA" id="ARBA00023136"/>
    </source>
</evidence>
<comment type="caution">
    <text evidence="9">The sequence shown here is derived from an EMBL/GenBank/DDBJ whole genome shotgun (WGS) entry which is preliminary data.</text>
</comment>
<feature type="transmembrane region" description="Helical" evidence="8">
    <location>
        <begin position="339"/>
        <end position="358"/>
    </location>
</feature>
<dbReference type="EMBL" id="BAABDE010000020">
    <property type="protein sequence ID" value="GAA3811897.1"/>
    <property type="molecule type" value="Genomic_DNA"/>
</dbReference>
<dbReference type="PIRSF" id="PIRSF002744">
    <property type="entry name" value="Pur-cyt_permease"/>
    <property type="match status" value="1"/>
</dbReference>
<feature type="transmembrane region" description="Helical" evidence="8">
    <location>
        <begin position="100"/>
        <end position="121"/>
    </location>
</feature>
<evidence type="ECO:0000256" key="5">
    <source>
        <dbReference type="ARBA" id="ARBA00022989"/>
    </source>
</evidence>
<feature type="transmembrane region" description="Helical" evidence="8">
    <location>
        <begin position="295"/>
        <end position="319"/>
    </location>
</feature>
<comment type="similarity">
    <text evidence="2">Belongs to the purine-cytosine permease (2.A.39) family.</text>
</comment>
<keyword evidence="5 8" id="KW-1133">Transmembrane helix</keyword>
<feature type="transmembrane region" description="Helical" evidence="8">
    <location>
        <begin position="250"/>
        <end position="274"/>
    </location>
</feature>
<sequence>MPAAHPRDSDRPPAPPRHHALHRPASAGAPLSSQSPDSPSTPPPSLTEVEAHGVERIPDADRTATPLDLFRLAFGGANTFSTCVLGAFPILFGLSFRQGLAATLLGVLAGALILCPMAVFGPVNGTNNAVSSSAHLGVHGRVVGSFLSLLTAIAFFSISVWSSGDALVGGAHRLFGLQRSNLSYVVAYALFAGLVLAVCVYGFRFMLFVNKVAVASATVLFLLGAIAFAGDFDPSYAGVFTESADATTKSLFWPSFIGAALIVLSNPVSFGAFLGDWSRYIPASTPRRRVIGAAFLSQLATLLPFVFGLATASIIAAKAPEYVDPAAPDFVGGLLAISPTWYFLPVCLLALIGGMSTGTTSLYGSGLDFSSVFPRLSRVQATVLVGALSIAFIFIGRFGLDLVQSISTFATMIITCTTPWMVVMMLGFFTRRGWYDPDALQVFNRRQRGGRYWFAHGWNWRGMTAWWVSALLGVLFTDIPGQFVGPLGDLAGGVDISLPLSLVVAAVLYLTLLRLFPEPRAVYGPEGARLARTVEVPVPPITGPEALSVPSATLLP</sequence>
<feature type="compositionally biased region" description="Low complexity" evidence="7">
    <location>
        <begin position="23"/>
        <end position="38"/>
    </location>
</feature>
<organism evidence="9 10">
    <name type="scientific">Streptomyces coacervatus</name>
    <dbReference type="NCBI Taxonomy" id="647381"/>
    <lineage>
        <taxon>Bacteria</taxon>
        <taxon>Bacillati</taxon>
        <taxon>Actinomycetota</taxon>
        <taxon>Actinomycetes</taxon>
        <taxon>Kitasatosporales</taxon>
        <taxon>Streptomycetaceae</taxon>
        <taxon>Streptomyces</taxon>
    </lineage>
</organism>
<feature type="transmembrane region" description="Helical" evidence="8">
    <location>
        <begin position="72"/>
        <end position="94"/>
    </location>
</feature>
<evidence type="ECO:0000256" key="4">
    <source>
        <dbReference type="ARBA" id="ARBA00022692"/>
    </source>
</evidence>
<feature type="transmembrane region" description="Helical" evidence="8">
    <location>
        <begin position="496"/>
        <end position="516"/>
    </location>
</feature>
<evidence type="ECO:0000313" key="9">
    <source>
        <dbReference type="EMBL" id="GAA3811897.1"/>
    </source>
</evidence>
<feature type="transmembrane region" description="Helical" evidence="8">
    <location>
        <begin position="379"/>
        <end position="400"/>
    </location>
</feature>
<evidence type="ECO:0000313" key="10">
    <source>
        <dbReference type="Proteomes" id="UP001501009"/>
    </source>
</evidence>